<evidence type="ECO:0000313" key="8">
    <source>
        <dbReference type="EMBL" id="KAL3070905.1"/>
    </source>
</evidence>
<feature type="region of interest" description="Disordered" evidence="6">
    <location>
        <begin position="20"/>
        <end position="50"/>
    </location>
</feature>
<comment type="caution">
    <text evidence="8">The sequence shown here is derived from an EMBL/GenBank/DDBJ whole genome shotgun (WGS) entry which is preliminary data.</text>
</comment>
<evidence type="ECO:0008006" key="10">
    <source>
        <dbReference type="Google" id="ProtNLM"/>
    </source>
</evidence>
<reference evidence="8 9" key="1">
    <citation type="submission" date="2024-10" db="EMBL/GenBank/DDBJ databases">
        <authorList>
            <person name="Kim D."/>
        </authorList>
    </citation>
    <scope>NUCLEOTIDE SEQUENCE [LARGE SCALE GENOMIC DNA]</scope>
    <source>
        <strain evidence="8">Taebaek</strain>
    </source>
</reference>
<sequence length="230" mass="25821">MTTNLSFSVDLEQLEKEIQAKEAASKRDNVTDTKVQPDLKGNIGSGTSAQTKRKSNVVGLEEDFDTLDEPIWETINRDLKILYGKFSQVLFPAKSEQNVLTDWDLWGPLFICVALSILLQGADRGAQFTQIFSLAFFGTSFFQALCVIGYCLLPYVFASVAIKSLSLLFWHKSSANLLLRALATVSGFAWALYASTLFLAGSEPPNRRFLFYYPLVLFYFVFSWLVISFA</sequence>
<feature type="transmembrane region" description="Helical" evidence="7">
    <location>
        <begin position="134"/>
        <end position="157"/>
    </location>
</feature>
<evidence type="ECO:0000313" key="9">
    <source>
        <dbReference type="Proteomes" id="UP001620645"/>
    </source>
</evidence>
<proteinExistence type="inferred from homology"/>
<dbReference type="PANTHER" id="PTHR21236">
    <property type="entry name" value="GOLGI MEMBRANE PROTEIN YIP1"/>
    <property type="match status" value="1"/>
</dbReference>
<gene>
    <name evidence="8" type="ORF">niasHS_017030</name>
</gene>
<comment type="subcellular location">
    <subcellularLocation>
        <location evidence="1">Membrane</location>
        <topology evidence="1">Multi-pass membrane protein</topology>
    </subcellularLocation>
</comment>
<evidence type="ECO:0000256" key="4">
    <source>
        <dbReference type="ARBA" id="ARBA00022989"/>
    </source>
</evidence>
<keyword evidence="5 7" id="KW-0472">Membrane</keyword>
<evidence type="ECO:0000256" key="1">
    <source>
        <dbReference type="ARBA" id="ARBA00004141"/>
    </source>
</evidence>
<keyword evidence="3 7" id="KW-0812">Transmembrane</keyword>
<keyword evidence="9" id="KW-1185">Reference proteome</keyword>
<accession>A0ABD2I185</accession>
<dbReference type="InterPro" id="IPR045231">
    <property type="entry name" value="Yip1/4-like"/>
</dbReference>
<dbReference type="PANTHER" id="PTHR21236:SF1">
    <property type="entry name" value="PROTEIN YIPF6"/>
    <property type="match status" value="1"/>
</dbReference>
<comment type="similarity">
    <text evidence="2">Belongs to the YIP1 family.</text>
</comment>
<keyword evidence="4 7" id="KW-1133">Transmembrane helix</keyword>
<dbReference type="Proteomes" id="UP001620645">
    <property type="component" value="Unassembled WGS sequence"/>
</dbReference>
<protein>
    <recommendedName>
        <fullName evidence="10">Protein YIPF</fullName>
    </recommendedName>
</protein>
<dbReference type="AlphaFoldDB" id="A0ABD2I185"/>
<dbReference type="GO" id="GO:0016020">
    <property type="term" value="C:membrane"/>
    <property type="evidence" value="ECO:0007669"/>
    <property type="project" value="UniProtKB-SubCell"/>
</dbReference>
<evidence type="ECO:0000256" key="7">
    <source>
        <dbReference type="SAM" id="Phobius"/>
    </source>
</evidence>
<dbReference type="EMBL" id="JBICCN010000402">
    <property type="protein sequence ID" value="KAL3070905.1"/>
    <property type="molecule type" value="Genomic_DNA"/>
</dbReference>
<feature type="compositionally biased region" description="Basic and acidic residues" evidence="6">
    <location>
        <begin position="20"/>
        <end position="37"/>
    </location>
</feature>
<feature type="transmembrane region" description="Helical" evidence="7">
    <location>
        <begin position="211"/>
        <end position="229"/>
    </location>
</feature>
<evidence type="ECO:0000256" key="6">
    <source>
        <dbReference type="SAM" id="MobiDB-lite"/>
    </source>
</evidence>
<feature type="transmembrane region" description="Helical" evidence="7">
    <location>
        <begin position="177"/>
        <end position="199"/>
    </location>
</feature>
<evidence type="ECO:0000256" key="3">
    <source>
        <dbReference type="ARBA" id="ARBA00022692"/>
    </source>
</evidence>
<evidence type="ECO:0000256" key="2">
    <source>
        <dbReference type="ARBA" id="ARBA00010596"/>
    </source>
</evidence>
<name>A0ABD2I185_HETSC</name>
<evidence type="ECO:0000256" key="5">
    <source>
        <dbReference type="ARBA" id="ARBA00023136"/>
    </source>
</evidence>
<organism evidence="8 9">
    <name type="scientific">Heterodera schachtii</name>
    <name type="common">Sugarbeet cyst nematode worm</name>
    <name type="synonym">Tylenchus schachtii</name>
    <dbReference type="NCBI Taxonomy" id="97005"/>
    <lineage>
        <taxon>Eukaryota</taxon>
        <taxon>Metazoa</taxon>
        <taxon>Ecdysozoa</taxon>
        <taxon>Nematoda</taxon>
        <taxon>Chromadorea</taxon>
        <taxon>Rhabditida</taxon>
        <taxon>Tylenchina</taxon>
        <taxon>Tylenchomorpha</taxon>
        <taxon>Tylenchoidea</taxon>
        <taxon>Heteroderidae</taxon>
        <taxon>Heteroderinae</taxon>
        <taxon>Heterodera</taxon>
    </lineage>
</organism>